<comment type="similarity">
    <text evidence="1">Belongs to the 'GDSL' lipolytic enzyme family.</text>
</comment>
<dbReference type="PANTHER" id="PTHR14209">
    <property type="entry name" value="ISOAMYL ACETATE-HYDROLYZING ESTERASE 1"/>
    <property type="match status" value="1"/>
</dbReference>
<dbReference type="InterPro" id="IPR045136">
    <property type="entry name" value="Iah1-like"/>
</dbReference>
<dbReference type="InterPro" id="IPR013830">
    <property type="entry name" value="SGNH_hydro"/>
</dbReference>
<dbReference type="Pfam" id="PF13472">
    <property type="entry name" value="Lipase_GDSL_2"/>
    <property type="match status" value="1"/>
</dbReference>
<dbReference type="PANTHER" id="PTHR14209:SF9">
    <property type="entry name" value="GDSL ESTERASE_LIPASE CPRD49"/>
    <property type="match status" value="1"/>
</dbReference>
<sequence length="323" mass="36728">MDLYTSFNEEGSCNWAIEAYSQPSRERERERRVLCSKRKKTKNRFFTTEKMVGPSRPQFVFFGSSIVQLCFSHGGWGSILSDIYSRKADILLRGYYGWNSRRAIQVLDQVFPKEAPVQPSLVIVYFGGNDSMGPHSSGLGPHVPLDEYIENMRKIAIHLKSLSETTRIIFLSCPPVDETRVGSGLSGILSELIRTNELCQNYSNACIKLCQEMGVEVVDLFSAFQKRDEWTKACFTDGVHLSAEGSKIVVEEILKVLREAEWVPSLHWKSMPTEFSEDSPYYLVTADGKRTLNPSEWTFHREIHQEVIASCKYSEIISVLAKS</sequence>
<keyword evidence="2" id="KW-0378">Hydrolase</keyword>
<evidence type="ECO:0000256" key="3">
    <source>
        <dbReference type="ARBA" id="ARBA00022963"/>
    </source>
</evidence>
<dbReference type="GO" id="GO:0016042">
    <property type="term" value="P:lipid catabolic process"/>
    <property type="evidence" value="ECO:0007669"/>
    <property type="project" value="UniProtKB-KW"/>
</dbReference>
<evidence type="ECO:0000256" key="2">
    <source>
        <dbReference type="ARBA" id="ARBA00022801"/>
    </source>
</evidence>
<accession>A0AAD6QAI5</accession>
<evidence type="ECO:0000313" key="5">
    <source>
        <dbReference type="EMBL" id="KAJ6982943.1"/>
    </source>
</evidence>
<evidence type="ECO:0000313" key="6">
    <source>
        <dbReference type="Proteomes" id="UP001164929"/>
    </source>
</evidence>
<name>A0AAD6QAI5_9ROSI</name>
<dbReference type="GO" id="GO:0016787">
    <property type="term" value="F:hydrolase activity"/>
    <property type="evidence" value="ECO:0007669"/>
    <property type="project" value="UniProtKB-KW"/>
</dbReference>
<evidence type="ECO:0000259" key="4">
    <source>
        <dbReference type="Pfam" id="PF13472"/>
    </source>
</evidence>
<dbReference type="InterPro" id="IPR036514">
    <property type="entry name" value="SGNH_hydro_sf"/>
</dbReference>
<dbReference type="CDD" id="cd01838">
    <property type="entry name" value="Isoamyl_acetate_hydrolase_like"/>
    <property type="match status" value="1"/>
</dbReference>
<dbReference type="SUPFAM" id="SSF52266">
    <property type="entry name" value="SGNH hydrolase"/>
    <property type="match status" value="1"/>
</dbReference>
<organism evidence="5 6">
    <name type="scientific">Populus alba x Populus x berolinensis</name>
    <dbReference type="NCBI Taxonomy" id="444605"/>
    <lineage>
        <taxon>Eukaryota</taxon>
        <taxon>Viridiplantae</taxon>
        <taxon>Streptophyta</taxon>
        <taxon>Embryophyta</taxon>
        <taxon>Tracheophyta</taxon>
        <taxon>Spermatophyta</taxon>
        <taxon>Magnoliopsida</taxon>
        <taxon>eudicotyledons</taxon>
        <taxon>Gunneridae</taxon>
        <taxon>Pentapetalae</taxon>
        <taxon>rosids</taxon>
        <taxon>fabids</taxon>
        <taxon>Malpighiales</taxon>
        <taxon>Salicaceae</taxon>
        <taxon>Saliceae</taxon>
        <taxon>Populus</taxon>
    </lineage>
</organism>
<protein>
    <submittedName>
        <fullName evidence="5">GDSL esterase/lipase CPRD49</fullName>
    </submittedName>
</protein>
<keyword evidence="3" id="KW-0443">Lipid metabolism</keyword>
<dbReference type="Proteomes" id="UP001164929">
    <property type="component" value="Chromosome 10"/>
</dbReference>
<reference evidence="5" key="1">
    <citation type="journal article" date="2023" name="Mol. Ecol. Resour.">
        <title>Chromosome-level genome assembly of a triploid poplar Populus alba 'Berolinensis'.</title>
        <authorList>
            <person name="Chen S."/>
            <person name="Yu Y."/>
            <person name="Wang X."/>
            <person name="Wang S."/>
            <person name="Zhang T."/>
            <person name="Zhou Y."/>
            <person name="He R."/>
            <person name="Meng N."/>
            <person name="Wang Y."/>
            <person name="Liu W."/>
            <person name="Liu Z."/>
            <person name="Liu J."/>
            <person name="Guo Q."/>
            <person name="Huang H."/>
            <person name="Sederoff R.R."/>
            <person name="Wang G."/>
            <person name="Qu G."/>
            <person name="Chen S."/>
        </authorList>
    </citation>
    <scope>NUCLEOTIDE SEQUENCE</scope>
    <source>
        <strain evidence="5">SC-2020</strain>
    </source>
</reference>
<keyword evidence="3" id="KW-0442">Lipid degradation</keyword>
<dbReference type="FunFam" id="3.40.50.1110:FF:000002">
    <property type="entry name" value="isoamyl acetate-hydrolyzing esterase 1 homolog"/>
    <property type="match status" value="1"/>
</dbReference>
<evidence type="ECO:0000256" key="1">
    <source>
        <dbReference type="ARBA" id="ARBA00008668"/>
    </source>
</evidence>
<dbReference type="Gene3D" id="3.40.50.1110">
    <property type="entry name" value="SGNH hydrolase"/>
    <property type="match status" value="1"/>
</dbReference>
<dbReference type="AlphaFoldDB" id="A0AAD6QAI5"/>
<dbReference type="EMBL" id="JAQIZT010000010">
    <property type="protein sequence ID" value="KAJ6982943.1"/>
    <property type="molecule type" value="Genomic_DNA"/>
</dbReference>
<comment type="caution">
    <text evidence="5">The sequence shown here is derived from an EMBL/GenBank/DDBJ whole genome shotgun (WGS) entry which is preliminary data.</text>
</comment>
<gene>
    <name evidence="5" type="ORF">NC653_025915</name>
</gene>
<proteinExistence type="inferred from homology"/>
<feature type="domain" description="SGNH hydrolase-type esterase" evidence="4">
    <location>
        <begin position="61"/>
        <end position="247"/>
    </location>
</feature>
<keyword evidence="6" id="KW-1185">Reference proteome</keyword>